<accession>A0A4P7NAE7</accession>
<gene>
    <name evidence="2" type="ORF">PoMZ_02062</name>
</gene>
<evidence type="ECO:0000256" key="1">
    <source>
        <dbReference type="SAM" id="MobiDB-lite"/>
    </source>
</evidence>
<sequence>MSVPSNSLSPQISRIPDDQQALQEVPRWNLTYRNKEVRGSFQRREMPAEQQLTLLLASKYFRLAAFKALRGIDQSHRLPLLLSGC</sequence>
<dbReference type="EMBL" id="CP034205">
    <property type="protein sequence ID" value="QBZ57140.1"/>
    <property type="molecule type" value="Genomic_DNA"/>
</dbReference>
<reference evidence="2 3" key="1">
    <citation type="journal article" date="2019" name="Mol. Biol. Evol.">
        <title>Blast fungal genomes show frequent chromosomal changes, gene gains and losses, and effector gene turnover.</title>
        <authorList>
            <person name="Gomez Luciano L.B."/>
            <person name="Jason Tsai I."/>
            <person name="Chuma I."/>
            <person name="Tosa Y."/>
            <person name="Chen Y.H."/>
            <person name="Li J.Y."/>
            <person name="Li M.Y."/>
            <person name="Jade Lu M.Y."/>
            <person name="Nakayashiki H."/>
            <person name="Li W.H."/>
        </authorList>
    </citation>
    <scope>NUCLEOTIDE SEQUENCE [LARGE SCALE GENOMIC DNA]</scope>
    <source>
        <strain evidence="2">MZ5-1-6</strain>
    </source>
</reference>
<protein>
    <submittedName>
        <fullName evidence="2">Uncharacterized protein</fullName>
    </submittedName>
</protein>
<dbReference type="Proteomes" id="UP000294847">
    <property type="component" value="Chromosome 2"/>
</dbReference>
<evidence type="ECO:0000313" key="2">
    <source>
        <dbReference type="EMBL" id="QBZ57140.1"/>
    </source>
</evidence>
<dbReference type="AlphaFoldDB" id="A0A4P7NAE7"/>
<proteinExistence type="predicted"/>
<feature type="compositionally biased region" description="Polar residues" evidence="1">
    <location>
        <begin position="1"/>
        <end position="12"/>
    </location>
</feature>
<evidence type="ECO:0000313" key="3">
    <source>
        <dbReference type="Proteomes" id="UP000294847"/>
    </source>
</evidence>
<organism evidence="2 3">
    <name type="scientific">Pyricularia oryzae</name>
    <name type="common">Rice blast fungus</name>
    <name type="synonym">Magnaporthe oryzae</name>
    <dbReference type="NCBI Taxonomy" id="318829"/>
    <lineage>
        <taxon>Eukaryota</taxon>
        <taxon>Fungi</taxon>
        <taxon>Dikarya</taxon>
        <taxon>Ascomycota</taxon>
        <taxon>Pezizomycotina</taxon>
        <taxon>Sordariomycetes</taxon>
        <taxon>Sordariomycetidae</taxon>
        <taxon>Magnaporthales</taxon>
        <taxon>Pyriculariaceae</taxon>
        <taxon>Pyricularia</taxon>
    </lineage>
</organism>
<name>A0A4P7NAE7_PYROR</name>
<feature type="region of interest" description="Disordered" evidence="1">
    <location>
        <begin position="1"/>
        <end position="20"/>
    </location>
</feature>